<keyword evidence="2" id="KW-1185">Reference proteome</keyword>
<evidence type="ECO:0000313" key="1">
    <source>
        <dbReference type="EMBL" id="KAH3681411.1"/>
    </source>
</evidence>
<reference evidence="1" key="2">
    <citation type="submission" date="2021-01" db="EMBL/GenBank/DDBJ databases">
        <authorList>
            <person name="Schikora-Tamarit M.A."/>
        </authorList>
    </citation>
    <scope>NUCLEOTIDE SEQUENCE</scope>
    <source>
        <strain evidence="1">CBS2887</strain>
    </source>
</reference>
<reference evidence="1" key="1">
    <citation type="journal article" date="2021" name="Open Biol.">
        <title>Shared evolutionary footprints suggest mitochondrial oxidative damage underlies multiple complex I losses in fungi.</title>
        <authorList>
            <person name="Schikora-Tamarit M.A."/>
            <person name="Marcet-Houben M."/>
            <person name="Nosek J."/>
            <person name="Gabaldon T."/>
        </authorList>
    </citation>
    <scope>NUCLEOTIDE SEQUENCE</scope>
    <source>
        <strain evidence="1">CBS2887</strain>
    </source>
</reference>
<protein>
    <submittedName>
        <fullName evidence="1">Uncharacterized protein</fullName>
    </submittedName>
</protein>
<comment type="caution">
    <text evidence="1">The sequence shown here is derived from an EMBL/GenBank/DDBJ whole genome shotgun (WGS) entry which is preliminary data.</text>
</comment>
<sequence length="274" mass="30885">MVPPMAWSSLITLIENSKAVMYGEHLRNLELSIDQRLMNVLLEILRNSNFWKTASVVVSSSVSSFSLALVVLAVAARSAIDVEDPLISSSTGTSEGGVKNSMRSGMSMLLFAMESDFKFRNFFFMYIKFSTVTFNPPKFNDRFLTLGIGWSISLAASAKLNTKFSPEQPQKSKDVKFLKPSFWNKYDNRFTSRSSLMFSLAKNSDRFGVLCKQFRIVVDVTIWISLFIFPVLPKPIEVNSWKSNTLTNSPCLGCLIMELRNVSKVCGVLKEQYL</sequence>
<accession>A0A9P8TK92</accession>
<evidence type="ECO:0000313" key="2">
    <source>
        <dbReference type="Proteomes" id="UP000774326"/>
    </source>
</evidence>
<dbReference type="Proteomes" id="UP000774326">
    <property type="component" value="Unassembled WGS sequence"/>
</dbReference>
<dbReference type="EMBL" id="JAEUBG010004429">
    <property type="protein sequence ID" value="KAH3681411.1"/>
    <property type="molecule type" value="Genomic_DNA"/>
</dbReference>
<gene>
    <name evidence="1" type="ORF">WICPIJ_007627</name>
</gene>
<name>A0A9P8TK92_WICPI</name>
<organism evidence="1 2">
    <name type="scientific">Wickerhamomyces pijperi</name>
    <name type="common">Yeast</name>
    <name type="synonym">Pichia pijperi</name>
    <dbReference type="NCBI Taxonomy" id="599730"/>
    <lineage>
        <taxon>Eukaryota</taxon>
        <taxon>Fungi</taxon>
        <taxon>Dikarya</taxon>
        <taxon>Ascomycota</taxon>
        <taxon>Saccharomycotina</taxon>
        <taxon>Saccharomycetes</taxon>
        <taxon>Phaffomycetales</taxon>
        <taxon>Wickerhamomycetaceae</taxon>
        <taxon>Wickerhamomyces</taxon>
    </lineage>
</organism>
<dbReference type="AlphaFoldDB" id="A0A9P8TK92"/>
<proteinExistence type="predicted"/>